<dbReference type="OrthoDB" id="2962917at2"/>
<dbReference type="AlphaFoldDB" id="A0A1M5G2Y3"/>
<dbReference type="RefSeq" id="WP_072840506.1">
    <property type="nucleotide sequence ID" value="NZ_FQVF01000014.1"/>
</dbReference>
<name>A0A1M5G2Y3_9GAMM</name>
<protein>
    <submittedName>
        <fullName evidence="2">Uncharacterized protein</fullName>
    </submittedName>
</protein>
<keyword evidence="3" id="KW-1185">Reference proteome</keyword>
<keyword evidence="1" id="KW-1133">Transmembrane helix</keyword>
<dbReference type="EMBL" id="FQVF01000014">
    <property type="protein sequence ID" value="SHF98125.1"/>
    <property type="molecule type" value="Genomic_DNA"/>
</dbReference>
<organism evidence="2 3">
    <name type="scientific">Marinomonas polaris DSM 16579</name>
    <dbReference type="NCBI Taxonomy" id="1122206"/>
    <lineage>
        <taxon>Bacteria</taxon>
        <taxon>Pseudomonadati</taxon>
        <taxon>Pseudomonadota</taxon>
        <taxon>Gammaproteobacteria</taxon>
        <taxon>Oceanospirillales</taxon>
        <taxon>Oceanospirillaceae</taxon>
        <taxon>Marinomonas</taxon>
    </lineage>
</organism>
<reference evidence="3" key="1">
    <citation type="submission" date="2016-11" db="EMBL/GenBank/DDBJ databases">
        <authorList>
            <person name="Varghese N."/>
            <person name="Submissions S."/>
        </authorList>
    </citation>
    <scope>NUCLEOTIDE SEQUENCE [LARGE SCALE GENOMIC DNA]</scope>
    <source>
        <strain evidence="3">DSM 16579</strain>
    </source>
</reference>
<gene>
    <name evidence="2" type="ORF">SAMN02745753_03007</name>
</gene>
<evidence type="ECO:0000313" key="3">
    <source>
        <dbReference type="Proteomes" id="UP000184517"/>
    </source>
</evidence>
<keyword evidence="1" id="KW-0812">Transmembrane</keyword>
<feature type="transmembrane region" description="Helical" evidence="1">
    <location>
        <begin position="201"/>
        <end position="222"/>
    </location>
</feature>
<accession>A0A1M5G2Y3</accession>
<proteinExistence type="predicted"/>
<sequence>MWSSLVAFWDANSSSIIISLLVGFVFFILGPLGLWFSGKKIRRERVRKSKEILIDLLEGMIVNQASIDEKKLRSIFRAVERDNDIDLSGDYHIDHWLGDVVLRFERSRHLSADQKQHYYEAVRKITDEMHSIVDKKTTLEVPRKYEPVLNDLKAAISNNEREEASHILSELQRALIARERSQDPILNVFRLYLRMYQRSPITFFVAGALVIVVYAIILVKFIPKFSL</sequence>
<evidence type="ECO:0000256" key="1">
    <source>
        <dbReference type="SAM" id="Phobius"/>
    </source>
</evidence>
<evidence type="ECO:0000313" key="2">
    <source>
        <dbReference type="EMBL" id="SHF98125.1"/>
    </source>
</evidence>
<keyword evidence="1" id="KW-0472">Membrane</keyword>
<feature type="transmembrane region" description="Helical" evidence="1">
    <location>
        <begin position="16"/>
        <end position="38"/>
    </location>
</feature>
<dbReference type="Proteomes" id="UP000184517">
    <property type="component" value="Unassembled WGS sequence"/>
</dbReference>